<evidence type="ECO:0000259" key="16">
    <source>
        <dbReference type="SMART" id="SM01286"/>
    </source>
</evidence>
<gene>
    <name evidence="18" type="ORF">AARAC_011772</name>
</gene>
<keyword evidence="7 12" id="KW-0804">Transcription</keyword>
<evidence type="ECO:0000256" key="10">
    <source>
        <dbReference type="ARBA" id="ARBA00025370"/>
    </source>
</evidence>
<keyword evidence="19" id="KW-1185">Reference proteome</keyword>
<name>A0A2G7FJF3_9EURO</name>
<feature type="compositionally biased region" description="Acidic residues" evidence="14">
    <location>
        <begin position="985"/>
        <end position="1017"/>
    </location>
</feature>
<dbReference type="InterPro" id="IPR029148">
    <property type="entry name" value="FACT-SPT16_Nlobe"/>
</dbReference>
<evidence type="ECO:0000256" key="4">
    <source>
        <dbReference type="ARBA" id="ARBA00022763"/>
    </source>
</evidence>
<dbReference type="SMART" id="SM01287">
    <property type="entry name" value="Rtt106"/>
    <property type="match status" value="1"/>
</dbReference>
<keyword evidence="8 12" id="KW-0234">DNA repair</keyword>
<dbReference type="PANTHER" id="PTHR13980">
    <property type="entry name" value="CDC68 RELATED"/>
    <property type="match status" value="1"/>
</dbReference>
<dbReference type="SMART" id="SM01285">
    <property type="entry name" value="FACT-Spt16_Nlob"/>
    <property type="match status" value="1"/>
</dbReference>
<keyword evidence="6 13" id="KW-0175">Coiled coil</keyword>
<keyword evidence="5 12" id="KW-0805">Transcription regulation</keyword>
<dbReference type="InterPro" id="IPR000994">
    <property type="entry name" value="Pept_M24"/>
</dbReference>
<evidence type="ECO:0000256" key="2">
    <source>
        <dbReference type="ARBA" id="ARBA00022454"/>
    </source>
</evidence>
<comment type="caution">
    <text evidence="18">The sequence shown here is derived from an EMBL/GenBank/DDBJ whole genome shotgun (WGS) entry which is preliminary data.</text>
</comment>
<feature type="region of interest" description="Disordered" evidence="14">
    <location>
        <begin position="464"/>
        <end position="519"/>
    </location>
</feature>
<feature type="compositionally biased region" description="Basic and acidic residues" evidence="14">
    <location>
        <begin position="467"/>
        <end position="478"/>
    </location>
</feature>
<dbReference type="InterPro" id="IPR048969">
    <property type="entry name" value="FACT_SPT16_C"/>
</dbReference>
<feature type="compositionally biased region" description="Low complexity" evidence="14">
    <location>
        <begin position="973"/>
        <end position="984"/>
    </location>
</feature>
<evidence type="ECO:0000256" key="12">
    <source>
        <dbReference type="RuleBase" id="RU367052"/>
    </source>
</evidence>
<dbReference type="SMART" id="SM01286">
    <property type="entry name" value="SPT16"/>
    <property type="match status" value="1"/>
</dbReference>
<dbReference type="Pfam" id="PF21091">
    <property type="entry name" value="SPT16_C"/>
    <property type="match status" value="1"/>
</dbReference>
<evidence type="ECO:0000313" key="19">
    <source>
        <dbReference type="Proteomes" id="UP000231358"/>
    </source>
</evidence>
<dbReference type="STRING" id="656916.A0A2G7FJF3"/>
<dbReference type="InterPro" id="IPR056595">
    <property type="entry name" value="Fact-SPT16_PH"/>
</dbReference>
<evidence type="ECO:0000259" key="17">
    <source>
        <dbReference type="SMART" id="SM01287"/>
    </source>
</evidence>
<comment type="subunit">
    <text evidence="11">Forms a stable heterodimer with POB3. The SPT16-POB3 dimer weakly associates with multiple molecules of NHP6 to form the FACT complex.</text>
</comment>
<dbReference type="InterPro" id="IPR013953">
    <property type="entry name" value="FACT_SPT16_M"/>
</dbReference>
<dbReference type="FunFam" id="3.40.350.10:FF:000006">
    <property type="entry name" value="FACT complex subunit SPT16"/>
    <property type="match status" value="1"/>
</dbReference>
<dbReference type="GO" id="GO:0006368">
    <property type="term" value="P:transcription elongation by RNA polymerase II"/>
    <property type="evidence" value="ECO:0007669"/>
    <property type="project" value="TreeGrafter"/>
</dbReference>
<comment type="subcellular location">
    <subcellularLocation>
        <location evidence="12">Nucleus</location>
    </subcellularLocation>
    <subcellularLocation>
        <location evidence="12">Chromosome</location>
    </subcellularLocation>
</comment>
<feature type="domain" description="Histone chaperone RTT106/FACT complex subunit SPT16-like middle" evidence="17">
    <location>
        <begin position="836"/>
        <end position="926"/>
    </location>
</feature>
<evidence type="ECO:0000259" key="15">
    <source>
        <dbReference type="SMART" id="SM01285"/>
    </source>
</evidence>
<evidence type="ECO:0000256" key="3">
    <source>
        <dbReference type="ARBA" id="ARBA00022705"/>
    </source>
</evidence>
<dbReference type="FunFam" id="2.30.29.210:FF:000001">
    <property type="entry name" value="FACT complex subunit spt16"/>
    <property type="match status" value="1"/>
</dbReference>
<organism evidence="18 19">
    <name type="scientific">Aspergillus arachidicola</name>
    <dbReference type="NCBI Taxonomy" id="656916"/>
    <lineage>
        <taxon>Eukaryota</taxon>
        <taxon>Fungi</taxon>
        <taxon>Dikarya</taxon>
        <taxon>Ascomycota</taxon>
        <taxon>Pezizomycotina</taxon>
        <taxon>Eurotiomycetes</taxon>
        <taxon>Eurotiomycetidae</taxon>
        <taxon>Eurotiales</taxon>
        <taxon>Aspergillaceae</taxon>
        <taxon>Aspergillus</taxon>
        <taxon>Aspergillus subgen. Circumdati</taxon>
    </lineage>
</organism>
<evidence type="ECO:0000256" key="13">
    <source>
        <dbReference type="SAM" id="Coils"/>
    </source>
</evidence>
<keyword evidence="9 12" id="KW-0539">Nucleus</keyword>
<dbReference type="Pfam" id="PF24824">
    <property type="entry name" value="PH_SPT16"/>
    <property type="match status" value="1"/>
</dbReference>
<dbReference type="Pfam" id="PF08512">
    <property type="entry name" value="Rttp106-like_middle"/>
    <property type="match status" value="1"/>
</dbReference>
<accession>A0A2G7FJF3</accession>
<dbReference type="Pfam" id="PF14826">
    <property type="entry name" value="FACT-Spt16_Nlob"/>
    <property type="match status" value="2"/>
</dbReference>
<dbReference type="FunFam" id="3.90.230.10:FF:000005">
    <property type="entry name" value="FACT complex subunit spt16"/>
    <property type="match status" value="1"/>
</dbReference>
<evidence type="ECO:0000256" key="14">
    <source>
        <dbReference type="SAM" id="MobiDB-lite"/>
    </source>
</evidence>
<dbReference type="InterPro" id="IPR040258">
    <property type="entry name" value="Spt16"/>
</dbReference>
<dbReference type="EMBL" id="NEXV01000644">
    <property type="protein sequence ID" value="PIG79931.1"/>
    <property type="molecule type" value="Genomic_DNA"/>
</dbReference>
<feature type="coiled-coil region" evidence="13">
    <location>
        <begin position="642"/>
        <end position="669"/>
    </location>
</feature>
<dbReference type="GO" id="GO:0010468">
    <property type="term" value="P:regulation of gene expression"/>
    <property type="evidence" value="ECO:0007669"/>
    <property type="project" value="UniProtKB-ARBA"/>
</dbReference>
<dbReference type="AlphaFoldDB" id="A0A2G7FJF3"/>
<dbReference type="GO" id="GO:0035101">
    <property type="term" value="C:FACT complex"/>
    <property type="evidence" value="ECO:0007669"/>
    <property type="project" value="UniProtKB-UniRule"/>
</dbReference>
<dbReference type="PANTHER" id="PTHR13980:SF15">
    <property type="entry name" value="FACT COMPLEX SUBUNIT SPT16"/>
    <property type="match status" value="1"/>
</dbReference>
<dbReference type="Proteomes" id="UP000231358">
    <property type="component" value="Unassembled WGS sequence"/>
</dbReference>
<dbReference type="InterPro" id="IPR036005">
    <property type="entry name" value="Creatinase/aminopeptidase-like"/>
</dbReference>
<keyword evidence="4 12" id="KW-0227">DNA damage</keyword>
<dbReference type="InterPro" id="IPR013719">
    <property type="entry name" value="RTT106/SPT16-like_middle_dom"/>
</dbReference>
<feature type="region of interest" description="Disordered" evidence="14">
    <location>
        <begin position="958"/>
        <end position="1042"/>
    </location>
</feature>
<sequence length="1042" mass="117519">MAEEIVIDKSAFFNRLSSFFAAWKADKRPGHAVFGGVGSIVILMGKTDEANSFQKNNAMHFWLLGYEFPATLMVFTTDMMYVVTTAKKGEDWPNTDSAYLSANTGLLNVAKHLEPLKGGKIPVEILVTSKDPDEKTRSFEKCLEVIKSAGKRVGVLPKDTAAGPFAEDWKRAFANITQDVEEVDISPALSSAAFSVKDTDELVAIRNASRACSGLMSEYFVDEMSRLLDEEKQMTHKALSMRIDAKIDDAKFFKKLAKLPAEFDPQQIDWAYGPVIQSGGKYDLRLTATSDNSHLQAGIIVAGFGIRYKTYSSIIARTYLVDPSKSQEANYAFLLNLHDAVMKDVRDGTMAKDLFNKAIGLVRAKKPELESHFVKSVGAGIGIELRDSNMVLNGKNNKILKSGMTLSITVGLTDVEELETKDKNNAVYSMIITDTVRVGENGPHIFTKDAGIDMDSVSFYFGDEEEPQKPAKEKKEVKSSAMTSRNVTRTKLRAERPTQVNEGAEARRREHQKELATKKTKEGLDRFAGTTGDDNGVTQKRFKRFESYKRDNQLPTKVKDLTIYVDHKASTVIVPIMGRPVPFHINTIKNASKSDEGEYAYLRINFLSPGQGVGRKDDQPFEDISAHFLRNLTLRSKDNERLAQVAQDITELRKNALRREQEKKEMEDVVEQDKLVEIRNRRPVRLPDVYLRPPLDGKRVPGEVEIHQNGLRYMSPFRNEHVDVLFSNVKHLFFQPCAHELIVLIHVHLKTPIMIGKRKTRDVQFYREATEMQFDETGNRRRKHRYGDEEEFEAEQEERRRRAALDREFKAFAEKIADAGKDEGVDVDIPFREIGFTGVPNRSNVLIQPTTDALVQLTEPPFLVITLNEIEIAHLERVQFGLKNFDLVFVFKDFHRPPVHVNTIPVESLEGVKDWLDSVDIAFTEGPLNLNWTTIMKTVVSDPYGFFADGGWSFLAAESDSEGGASDEEESAFELSESELAAADESSEDDSEFDDDASAEASEDFSADEDSGEDWDELERKAKKKDRESGLDDEERGKKRKR</sequence>
<evidence type="ECO:0000256" key="9">
    <source>
        <dbReference type="ARBA" id="ARBA00023242"/>
    </source>
</evidence>
<dbReference type="Pfam" id="PF08644">
    <property type="entry name" value="SPT16"/>
    <property type="match status" value="1"/>
</dbReference>
<feature type="compositionally biased region" description="Polar residues" evidence="14">
    <location>
        <begin position="480"/>
        <end position="489"/>
    </location>
</feature>
<feature type="domain" description="FACT complex subunit SPT16 N-terminal lobe" evidence="15">
    <location>
        <begin position="7"/>
        <end position="189"/>
    </location>
</feature>
<dbReference type="Gene3D" id="3.40.350.10">
    <property type="entry name" value="Creatinase/prolidase N-terminal domain"/>
    <property type="match status" value="1"/>
</dbReference>
<evidence type="ECO:0000256" key="1">
    <source>
        <dbReference type="ARBA" id="ARBA00010779"/>
    </source>
</evidence>
<feature type="compositionally biased region" description="Basic and acidic residues" evidence="14">
    <location>
        <begin position="504"/>
        <end position="519"/>
    </location>
</feature>
<dbReference type="Gene3D" id="2.30.29.150">
    <property type="match status" value="1"/>
</dbReference>
<comment type="subunit">
    <text evidence="12">Component of the FACT complex.</text>
</comment>
<dbReference type="Gene3D" id="2.30.29.30">
    <property type="entry name" value="Pleckstrin-homology domain (PH domain)/Phosphotyrosine-binding domain (PTB)"/>
    <property type="match status" value="1"/>
</dbReference>
<dbReference type="GO" id="GO:0034728">
    <property type="term" value="P:nucleosome organization"/>
    <property type="evidence" value="ECO:0007669"/>
    <property type="project" value="UniProtKB-ARBA"/>
</dbReference>
<keyword evidence="3 12" id="KW-0235">DNA replication</keyword>
<dbReference type="FunFam" id="2.30.29.150:FF:000002">
    <property type="entry name" value="FACT complex subunit SPT16"/>
    <property type="match status" value="1"/>
</dbReference>
<proteinExistence type="inferred from homology"/>
<comment type="function">
    <text evidence="10 12">Component of the FACT complex, a general chromatin factor that acts to reorganize nucleosomes. The FACT complex is involved in multiple processes that require DNA as a template such as mRNA elongation, DNA replication and DNA repair. During transcription elongation the FACT complex acts as a histone chaperone that both destabilizes and restores nucleosomal structure. It facilitates the passage of RNA polymerase II and transcription by promoting the dissociation of one histone H2A-H2B dimer from the nucleosome, then subsequently promotes the reestablishment of the nucleosome following the passage of RNA polymerase II.</text>
</comment>
<evidence type="ECO:0000256" key="5">
    <source>
        <dbReference type="ARBA" id="ARBA00023015"/>
    </source>
</evidence>
<dbReference type="Gene3D" id="3.90.230.10">
    <property type="entry name" value="Creatinase/methionine aminopeptidase superfamily"/>
    <property type="match status" value="1"/>
</dbReference>
<dbReference type="GO" id="GO:0006281">
    <property type="term" value="P:DNA repair"/>
    <property type="evidence" value="ECO:0007669"/>
    <property type="project" value="UniProtKB-UniRule"/>
</dbReference>
<dbReference type="FunFam" id="2.30.29.30:FF:000017">
    <property type="entry name" value="FACT complex subunit SPT16"/>
    <property type="match status" value="1"/>
</dbReference>
<dbReference type="GO" id="GO:0031491">
    <property type="term" value="F:nucleosome binding"/>
    <property type="evidence" value="ECO:0007669"/>
    <property type="project" value="TreeGrafter"/>
</dbReference>
<dbReference type="Pfam" id="PF00557">
    <property type="entry name" value="Peptidase_M24"/>
    <property type="match status" value="1"/>
</dbReference>
<dbReference type="Gene3D" id="2.30.29.210">
    <property type="entry name" value="FACT complex subunit Spt16p/Cdc68p"/>
    <property type="match status" value="1"/>
</dbReference>
<evidence type="ECO:0000313" key="18">
    <source>
        <dbReference type="EMBL" id="PIG79931.1"/>
    </source>
</evidence>
<reference evidence="18 19" key="1">
    <citation type="submission" date="2017-05" db="EMBL/GenBank/DDBJ databases">
        <title>Genome sequence for an aflatoxigenic pathogen of Argentinian peanut, Aspergillus arachidicola.</title>
        <authorList>
            <person name="Moore G."/>
            <person name="Beltz S.B."/>
            <person name="Mack B.M."/>
        </authorList>
    </citation>
    <scope>NUCLEOTIDE SEQUENCE [LARGE SCALE GENOMIC DNA]</scope>
    <source>
        <strain evidence="18 19">CBS 117610</strain>
    </source>
</reference>
<comment type="similarity">
    <text evidence="1 12">Belongs to the peptidase M24 family. SPT16 subfamily.</text>
</comment>
<protein>
    <recommendedName>
        <fullName evidence="12">FACT complex subunit</fullName>
    </recommendedName>
</protein>
<evidence type="ECO:0000256" key="6">
    <source>
        <dbReference type="ARBA" id="ARBA00023054"/>
    </source>
</evidence>
<dbReference type="GO" id="GO:0006260">
    <property type="term" value="P:DNA replication"/>
    <property type="evidence" value="ECO:0007669"/>
    <property type="project" value="UniProtKB-KW"/>
</dbReference>
<keyword evidence="2 12" id="KW-0158">Chromosome</keyword>
<evidence type="ECO:0000256" key="11">
    <source>
        <dbReference type="ARBA" id="ARBA00065209"/>
    </source>
</evidence>
<evidence type="ECO:0000256" key="8">
    <source>
        <dbReference type="ARBA" id="ARBA00023204"/>
    </source>
</evidence>
<dbReference type="InterPro" id="IPR011993">
    <property type="entry name" value="PH-like_dom_sf"/>
</dbReference>
<feature type="region of interest" description="Disordered" evidence="14">
    <location>
        <begin position="776"/>
        <end position="795"/>
    </location>
</feature>
<evidence type="ECO:0000256" key="7">
    <source>
        <dbReference type="ARBA" id="ARBA00023163"/>
    </source>
</evidence>
<feature type="domain" description="FACT complex subunit SPT16 middle" evidence="16">
    <location>
        <begin position="563"/>
        <end position="713"/>
    </location>
</feature>
<dbReference type="SUPFAM" id="SSF55920">
    <property type="entry name" value="Creatinase/aminopeptidase"/>
    <property type="match status" value="1"/>
</dbReference>
<dbReference type="InterPro" id="IPR029149">
    <property type="entry name" value="Creatin/AminoP/Spt16_N"/>
</dbReference>
<feature type="compositionally biased region" description="Acidic residues" evidence="14">
    <location>
        <begin position="959"/>
        <end position="972"/>
    </location>
</feature>